<dbReference type="PANTHER" id="PTHR47965:SF38">
    <property type="entry name" value="PROTEASE FAMILY PROTEIN, PUTATIVE-RELATED"/>
    <property type="match status" value="1"/>
</dbReference>
<dbReference type="InterPro" id="IPR001461">
    <property type="entry name" value="Aspartic_peptidase_A1"/>
</dbReference>
<evidence type="ECO:0000313" key="8">
    <source>
        <dbReference type="EMBL" id="KAI5434428.1"/>
    </source>
</evidence>
<evidence type="ECO:0000256" key="6">
    <source>
        <dbReference type="PIRSR" id="PIRSR601461-1"/>
    </source>
</evidence>
<dbReference type="InterPro" id="IPR034161">
    <property type="entry name" value="Pepsin-like_plant"/>
</dbReference>
<dbReference type="Pfam" id="PF14541">
    <property type="entry name" value="TAXi_C"/>
    <property type="match status" value="1"/>
</dbReference>
<dbReference type="InterPro" id="IPR021109">
    <property type="entry name" value="Peptidase_aspartic_dom_sf"/>
</dbReference>
<dbReference type="GO" id="GO:0006508">
    <property type="term" value="P:proteolysis"/>
    <property type="evidence" value="ECO:0007669"/>
    <property type="project" value="UniProtKB-KW"/>
</dbReference>
<reference evidence="8 9" key="1">
    <citation type="journal article" date="2022" name="Nat. Genet.">
        <title>Improved pea reference genome and pan-genome highlight genomic features and evolutionary characteristics.</title>
        <authorList>
            <person name="Yang T."/>
            <person name="Liu R."/>
            <person name="Luo Y."/>
            <person name="Hu S."/>
            <person name="Wang D."/>
            <person name="Wang C."/>
            <person name="Pandey M.K."/>
            <person name="Ge S."/>
            <person name="Xu Q."/>
            <person name="Li N."/>
            <person name="Li G."/>
            <person name="Huang Y."/>
            <person name="Saxena R.K."/>
            <person name="Ji Y."/>
            <person name="Li M."/>
            <person name="Yan X."/>
            <person name="He Y."/>
            <person name="Liu Y."/>
            <person name="Wang X."/>
            <person name="Xiang C."/>
            <person name="Varshney R.K."/>
            <person name="Ding H."/>
            <person name="Gao S."/>
            <person name="Zong X."/>
        </authorList>
    </citation>
    <scope>NUCLEOTIDE SEQUENCE [LARGE SCALE GENOMIC DNA]</scope>
    <source>
        <strain evidence="8 9">cv. Zhongwan 6</strain>
    </source>
</reference>
<dbReference type="InterPro" id="IPR033121">
    <property type="entry name" value="PEPTIDASE_A1"/>
</dbReference>
<accession>A0A9D4Y7I4</accession>
<comment type="caution">
    <text evidence="8">The sequence shown here is derived from an EMBL/GenBank/DDBJ whole genome shotgun (WGS) entry which is preliminary data.</text>
</comment>
<feature type="active site" evidence="6">
    <location>
        <position position="287"/>
    </location>
</feature>
<dbReference type="FunFam" id="2.40.70.10:FF:000073">
    <property type="entry name" value="Aspartic proteinase PCS1"/>
    <property type="match status" value="1"/>
</dbReference>
<feature type="domain" description="Peptidase A1" evidence="7">
    <location>
        <begin position="62"/>
        <end position="417"/>
    </location>
</feature>
<organism evidence="8 9">
    <name type="scientific">Pisum sativum</name>
    <name type="common">Garden pea</name>
    <name type="synonym">Lathyrus oleraceus</name>
    <dbReference type="NCBI Taxonomy" id="3888"/>
    <lineage>
        <taxon>Eukaryota</taxon>
        <taxon>Viridiplantae</taxon>
        <taxon>Streptophyta</taxon>
        <taxon>Embryophyta</taxon>
        <taxon>Tracheophyta</taxon>
        <taxon>Spermatophyta</taxon>
        <taxon>Magnoliopsida</taxon>
        <taxon>eudicotyledons</taxon>
        <taxon>Gunneridae</taxon>
        <taxon>Pentapetalae</taxon>
        <taxon>rosids</taxon>
        <taxon>fabids</taxon>
        <taxon>Fabales</taxon>
        <taxon>Fabaceae</taxon>
        <taxon>Papilionoideae</taxon>
        <taxon>50 kb inversion clade</taxon>
        <taxon>NPAAA clade</taxon>
        <taxon>Hologalegina</taxon>
        <taxon>IRL clade</taxon>
        <taxon>Fabeae</taxon>
        <taxon>Lathyrus</taxon>
    </lineage>
</organism>
<dbReference type="Gramene" id="Psat02G0131700-T1">
    <property type="protein sequence ID" value="KAI5434428.1"/>
    <property type="gene ID" value="KIW84_021317"/>
</dbReference>
<evidence type="ECO:0000313" key="9">
    <source>
        <dbReference type="Proteomes" id="UP001058974"/>
    </source>
</evidence>
<feature type="active site" evidence="6">
    <location>
        <position position="80"/>
    </location>
</feature>
<evidence type="ECO:0000256" key="2">
    <source>
        <dbReference type="ARBA" id="ARBA00022670"/>
    </source>
</evidence>
<sequence length="432" mass="47019">MVYSSITVPLLLLSLKFSVFIISLQIQTSAASNFIALPLKVQTFSQNSLSPNKLIFQHNVTLTVSLTVGTPPQKVTMVLDTGSELSWLHCKKLPNLNFIFNPHLSSSYTPTPCTSPICTTQTRDFINPASCDANKLCHVIVSYADSSTMEGNLATETFSIGASVQSKLVFGCMDTETSLGDEDSKTTGLMGMDLGTLSFANQLKLPKFSYCISGQDSTGVLVLGDDPGLGSSLHYTPLIKKTTPLPYFNRVAYTVQLEGIKVGEKLLPLSKSVFLPDHSGAGQTMIDSGTQFTFLLGSVYTALKNEFALQTKNMLKPLGDPKFVFQGTMDLCFRIPVGSGLPVLPAVTLVFNGAEMKVAGEKLLYKVSDVAKGNDWVYCFTFGNSDLLGIQAFLIGHHHQQNLWMEYDLVNSRIGFADTNCNLVRQRLGLVS</sequence>
<dbReference type="CDD" id="cd05476">
    <property type="entry name" value="pepsin_A_like_plant"/>
    <property type="match status" value="1"/>
</dbReference>
<dbReference type="InterPro" id="IPR032799">
    <property type="entry name" value="TAXi_C"/>
</dbReference>
<keyword evidence="2" id="KW-0645">Protease</keyword>
<comment type="similarity">
    <text evidence="1">Belongs to the peptidase A1 family.</text>
</comment>
<keyword evidence="9" id="KW-1185">Reference proteome</keyword>
<dbReference type="PROSITE" id="PS51767">
    <property type="entry name" value="PEPTIDASE_A1"/>
    <property type="match status" value="1"/>
</dbReference>
<dbReference type="Pfam" id="PF14543">
    <property type="entry name" value="TAXi_N"/>
    <property type="match status" value="1"/>
</dbReference>
<evidence type="ECO:0000256" key="4">
    <source>
        <dbReference type="ARBA" id="ARBA00022801"/>
    </source>
</evidence>
<evidence type="ECO:0000259" key="7">
    <source>
        <dbReference type="PROSITE" id="PS51767"/>
    </source>
</evidence>
<evidence type="ECO:0000256" key="5">
    <source>
        <dbReference type="ARBA" id="ARBA00023180"/>
    </source>
</evidence>
<protein>
    <recommendedName>
        <fullName evidence="7">Peptidase A1 domain-containing protein</fullName>
    </recommendedName>
</protein>
<dbReference type="InterPro" id="IPR032861">
    <property type="entry name" value="TAXi_N"/>
</dbReference>
<dbReference type="Gene3D" id="2.40.70.10">
    <property type="entry name" value="Acid Proteases"/>
    <property type="match status" value="2"/>
</dbReference>
<dbReference type="PROSITE" id="PS00141">
    <property type="entry name" value="ASP_PROTEASE"/>
    <property type="match status" value="1"/>
</dbReference>
<dbReference type="GO" id="GO:0004190">
    <property type="term" value="F:aspartic-type endopeptidase activity"/>
    <property type="evidence" value="ECO:0007669"/>
    <property type="project" value="UniProtKB-KW"/>
</dbReference>
<keyword evidence="3" id="KW-0064">Aspartyl protease</keyword>
<keyword evidence="5" id="KW-0325">Glycoprotein</keyword>
<dbReference type="InterPro" id="IPR001969">
    <property type="entry name" value="Aspartic_peptidase_AS"/>
</dbReference>
<dbReference type="Proteomes" id="UP001058974">
    <property type="component" value="Chromosome 2"/>
</dbReference>
<evidence type="ECO:0000256" key="3">
    <source>
        <dbReference type="ARBA" id="ARBA00022750"/>
    </source>
</evidence>
<proteinExistence type="inferred from homology"/>
<dbReference type="FunFam" id="2.40.70.10:FF:000046">
    <property type="entry name" value="Aspartic proteinase PCS1"/>
    <property type="match status" value="1"/>
</dbReference>
<evidence type="ECO:0000256" key="1">
    <source>
        <dbReference type="ARBA" id="ARBA00007447"/>
    </source>
</evidence>
<gene>
    <name evidence="8" type="ORF">KIW84_021317</name>
</gene>
<dbReference type="AlphaFoldDB" id="A0A9D4Y7I4"/>
<keyword evidence="4" id="KW-0378">Hydrolase</keyword>
<dbReference type="EMBL" id="JAMSHJ010000002">
    <property type="protein sequence ID" value="KAI5434428.1"/>
    <property type="molecule type" value="Genomic_DNA"/>
</dbReference>
<dbReference type="SUPFAM" id="SSF50630">
    <property type="entry name" value="Acid proteases"/>
    <property type="match status" value="1"/>
</dbReference>
<dbReference type="OrthoDB" id="2747330at2759"/>
<name>A0A9D4Y7I4_PEA</name>
<dbReference type="PANTHER" id="PTHR47965">
    <property type="entry name" value="ASPARTYL PROTEASE-RELATED"/>
    <property type="match status" value="1"/>
</dbReference>